<keyword evidence="2" id="KW-1185">Reference proteome</keyword>
<dbReference type="InterPro" id="IPR022274">
    <property type="entry name" value="Peptidase_asp_AF0612"/>
</dbReference>
<comment type="caution">
    <text evidence="1">The sequence shown here is derived from an EMBL/GenBank/DDBJ whole genome shotgun (WGS) entry which is preliminary data.</text>
</comment>
<dbReference type="AlphaFoldDB" id="A0A3S1ATV9"/>
<reference evidence="1" key="2">
    <citation type="journal article" date="2019" name="Genome Biol. Evol.">
        <title>Day and night: Metabolic profiles and evolutionary relationships of six axenic non-marine cyanobacteria.</title>
        <authorList>
            <person name="Will S.E."/>
            <person name="Henke P."/>
            <person name="Boedeker C."/>
            <person name="Huang S."/>
            <person name="Brinkmann H."/>
            <person name="Rohde M."/>
            <person name="Jarek M."/>
            <person name="Friedl T."/>
            <person name="Seufert S."/>
            <person name="Schumacher M."/>
            <person name="Overmann J."/>
            <person name="Neumann-Schaal M."/>
            <person name="Petersen J."/>
        </authorList>
    </citation>
    <scope>NUCLEOTIDE SEQUENCE [LARGE SCALE GENOMIC DNA]</scope>
    <source>
        <strain evidence="1">PCC 7102</strain>
    </source>
</reference>
<organism evidence="1 2">
    <name type="scientific">Dulcicalothrix desertica PCC 7102</name>
    <dbReference type="NCBI Taxonomy" id="232991"/>
    <lineage>
        <taxon>Bacteria</taxon>
        <taxon>Bacillati</taxon>
        <taxon>Cyanobacteriota</taxon>
        <taxon>Cyanophyceae</taxon>
        <taxon>Nostocales</taxon>
        <taxon>Calotrichaceae</taxon>
        <taxon>Dulcicalothrix</taxon>
    </lineage>
</organism>
<evidence type="ECO:0000313" key="1">
    <source>
        <dbReference type="EMBL" id="RUT09105.1"/>
    </source>
</evidence>
<evidence type="ECO:0008006" key="3">
    <source>
        <dbReference type="Google" id="ProtNLM"/>
    </source>
</evidence>
<name>A0A3S1ATV9_9CYAN</name>
<reference evidence="1" key="1">
    <citation type="submission" date="2018-12" db="EMBL/GenBank/DDBJ databases">
        <authorList>
            <person name="Will S."/>
            <person name="Neumann-Schaal M."/>
            <person name="Henke P."/>
        </authorList>
    </citation>
    <scope>NUCLEOTIDE SEQUENCE</scope>
    <source>
        <strain evidence="1">PCC 7102</strain>
    </source>
</reference>
<sequence>MINGRLIGGKATVPVIFRLPGQPDFSVDFVIDTGFNGYLTLPPQAVSAMNLPLHSSMPAILADGSQVLSSIHLATVVWDNVEKEIFVLASGYKPLLGTAMMKGYHLEIDFEENGLVSLEKIPPSPAP</sequence>
<evidence type="ECO:0000313" key="2">
    <source>
        <dbReference type="Proteomes" id="UP000271624"/>
    </source>
</evidence>
<dbReference type="EMBL" id="RSCL01000002">
    <property type="protein sequence ID" value="RUT09105.1"/>
    <property type="molecule type" value="Genomic_DNA"/>
</dbReference>
<dbReference type="OrthoDB" id="573359at2"/>
<proteinExistence type="predicted"/>
<dbReference type="NCBIfam" id="TIGR03698">
    <property type="entry name" value="clan_AA_DTGF"/>
    <property type="match status" value="1"/>
</dbReference>
<dbReference type="Proteomes" id="UP000271624">
    <property type="component" value="Unassembled WGS sequence"/>
</dbReference>
<gene>
    <name evidence="1" type="ORF">DSM106972_011580</name>
</gene>
<dbReference type="RefSeq" id="WP_127079720.1">
    <property type="nucleotide sequence ID" value="NZ_RSCL01000002.1"/>
</dbReference>
<accession>A0A3S1ATV9</accession>
<protein>
    <recommendedName>
        <fullName evidence="3">Clan AA aspartic protease</fullName>
    </recommendedName>
</protein>